<evidence type="ECO:0008006" key="8">
    <source>
        <dbReference type="Google" id="ProtNLM"/>
    </source>
</evidence>
<proteinExistence type="inferred from homology"/>
<reference evidence="6 7" key="1">
    <citation type="journal article" date="2015" name="Sci. Rep.">
        <title>Genome of the facultative scuticociliatosis pathogen Pseudocohnilembus persalinus provides insight into its virulence through horizontal gene transfer.</title>
        <authorList>
            <person name="Xiong J."/>
            <person name="Wang G."/>
            <person name="Cheng J."/>
            <person name="Tian M."/>
            <person name="Pan X."/>
            <person name="Warren A."/>
            <person name="Jiang C."/>
            <person name="Yuan D."/>
            <person name="Miao W."/>
        </authorList>
    </citation>
    <scope>NUCLEOTIDE SEQUENCE [LARGE SCALE GENOMIC DNA]</scope>
    <source>
        <strain evidence="6">36N120E</strain>
    </source>
</reference>
<dbReference type="GO" id="GO:0006508">
    <property type="term" value="P:proteolysis"/>
    <property type="evidence" value="ECO:0007669"/>
    <property type="project" value="UniProtKB-KW"/>
</dbReference>
<dbReference type="PANTHER" id="PTHR11010:SF38">
    <property type="entry name" value="LYSOSOMAL PRO-X CARBOXYPEPTIDASE"/>
    <property type="match status" value="1"/>
</dbReference>
<keyword evidence="3" id="KW-0732">Signal</keyword>
<sequence>MKLKSIYIFLIVISFVFAQYRTKNLQKLLKKRLNHFQAKNKDEYKVYYHTQKIDHLQFNNDSTFQQKYLVRDQFYQEGGPIFFYCGNEGPVEMFYENAGFLNTDLAKEFNALIVYMEHRYYGDSMPFGNEENSYKKENLVYLTSLQALYDYVTFLDDFKAKNFDYNVPVIAFGGSYGGMLATWMRLKFPNSIDGALGASAPIAYFQNRVGLNLGSFYEIATVNFEQDGCDKKIKETFDRLQDMYYTANQEDFEELNSSFNLCTPITSQQNITSLINWINEGYAYMAMTNYPYETEFLKYLPAWPANTSCNALEDVNINSSNKNLFNAINLSVSTYYNFDGKEKCNEIFEDNASDQDMAGWDIQACAELVMPMDSGDSMFNFFMWDGELYSQNCYDQWGLKTNYDWALNFYGGKTDEEFQYSSNIFLSNGELDPWSGGGIYYENNLDFDYVLMPMCAHHLDLRSPNPADPIYVKKGRNLEREAIYRWIQQKSNSVNYTKQKKQLQNEIKI</sequence>
<dbReference type="PANTHER" id="PTHR11010">
    <property type="entry name" value="PROTEASE S28 PRO-X CARBOXYPEPTIDASE-RELATED"/>
    <property type="match status" value="1"/>
</dbReference>
<evidence type="ECO:0000256" key="4">
    <source>
        <dbReference type="ARBA" id="ARBA00022801"/>
    </source>
</evidence>
<dbReference type="AlphaFoldDB" id="A0A0V0R3C0"/>
<dbReference type="Pfam" id="PF05577">
    <property type="entry name" value="Peptidase_S28"/>
    <property type="match status" value="1"/>
</dbReference>
<organism evidence="6 7">
    <name type="scientific">Pseudocohnilembus persalinus</name>
    <name type="common">Ciliate</name>
    <dbReference type="NCBI Taxonomy" id="266149"/>
    <lineage>
        <taxon>Eukaryota</taxon>
        <taxon>Sar</taxon>
        <taxon>Alveolata</taxon>
        <taxon>Ciliophora</taxon>
        <taxon>Intramacronucleata</taxon>
        <taxon>Oligohymenophorea</taxon>
        <taxon>Scuticociliatia</taxon>
        <taxon>Philasterida</taxon>
        <taxon>Pseudocohnilembidae</taxon>
        <taxon>Pseudocohnilembus</taxon>
    </lineage>
</organism>
<keyword evidence="4" id="KW-0378">Hydrolase</keyword>
<evidence type="ECO:0000256" key="5">
    <source>
        <dbReference type="ARBA" id="ARBA00023180"/>
    </source>
</evidence>
<dbReference type="Gene3D" id="1.20.120.980">
    <property type="entry name" value="Serine carboxypeptidase S28, SKS domain"/>
    <property type="match status" value="1"/>
</dbReference>
<dbReference type="GO" id="GO:0008239">
    <property type="term" value="F:dipeptidyl-peptidase activity"/>
    <property type="evidence" value="ECO:0007669"/>
    <property type="project" value="TreeGrafter"/>
</dbReference>
<comment type="caution">
    <text evidence="6">The sequence shown here is derived from an EMBL/GenBank/DDBJ whole genome shotgun (WGS) entry which is preliminary data.</text>
</comment>
<keyword evidence="7" id="KW-1185">Reference proteome</keyword>
<gene>
    <name evidence="6" type="ORF">PPERSA_08164</name>
</gene>
<dbReference type="InterPro" id="IPR029058">
    <property type="entry name" value="AB_hydrolase_fold"/>
</dbReference>
<dbReference type="InterPro" id="IPR008758">
    <property type="entry name" value="Peptidase_S28"/>
</dbReference>
<dbReference type="InParanoid" id="A0A0V0R3C0"/>
<evidence type="ECO:0000256" key="1">
    <source>
        <dbReference type="ARBA" id="ARBA00011079"/>
    </source>
</evidence>
<comment type="similarity">
    <text evidence="1">Belongs to the peptidase S28 family.</text>
</comment>
<name>A0A0V0R3C0_PSEPJ</name>
<evidence type="ECO:0000313" key="6">
    <source>
        <dbReference type="EMBL" id="KRX08961.1"/>
    </source>
</evidence>
<dbReference type="OMA" id="WITTAFE"/>
<dbReference type="SUPFAM" id="SSF53474">
    <property type="entry name" value="alpha/beta-Hydrolases"/>
    <property type="match status" value="1"/>
</dbReference>
<protein>
    <recommendedName>
        <fullName evidence="8">Peptidase S28</fullName>
    </recommendedName>
</protein>
<dbReference type="Proteomes" id="UP000054937">
    <property type="component" value="Unassembled WGS sequence"/>
</dbReference>
<accession>A0A0V0R3C0</accession>
<dbReference type="InterPro" id="IPR042269">
    <property type="entry name" value="Ser_carbopepase_S28_SKS"/>
</dbReference>
<dbReference type="EMBL" id="LDAU01000056">
    <property type="protein sequence ID" value="KRX08961.1"/>
    <property type="molecule type" value="Genomic_DNA"/>
</dbReference>
<evidence type="ECO:0000313" key="7">
    <source>
        <dbReference type="Proteomes" id="UP000054937"/>
    </source>
</evidence>
<keyword evidence="2" id="KW-0645">Protease</keyword>
<dbReference type="OrthoDB" id="2130629at2759"/>
<evidence type="ECO:0000256" key="2">
    <source>
        <dbReference type="ARBA" id="ARBA00022670"/>
    </source>
</evidence>
<dbReference type="Gene3D" id="3.40.50.1820">
    <property type="entry name" value="alpha/beta hydrolase"/>
    <property type="match status" value="1"/>
</dbReference>
<evidence type="ECO:0000256" key="3">
    <source>
        <dbReference type="ARBA" id="ARBA00022729"/>
    </source>
</evidence>
<dbReference type="GO" id="GO:0070008">
    <property type="term" value="F:serine-type exopeptidase activity"/>
    <property type="evidence" value="ECO:0007669"/>
    <property type="project" value="InterPro"/>
</dbReference>
<keyword evidence="5" id="KW-0325">Glycoprotein</keyword>